<feature type="domain" description="EamA" evidence="3">
    <location>
        <begin position="5"/>
        <end position="139"/>
    </location>
</feature>
<feature type="transmembrane region" description="Helical" evidence="2">
    <location>
        <begin position="179"/>
        <end position="199"/>
    </location>
</feature>
<dbReference type="RefSeq" id="WP_406768664.1">
    <property type="nucleotide sequence ID" value="NZ_JBJHZZ010000001.1"/>
</dbReference>
<dbReference type="InterPro" id="IPR037185">
    <property type="entry name" value="EmrE-like"/>
</dbReference>
<keyword evidence="5" id="KW-1185">Reference proteome</keyword>
<evidence type="ECO:0000256" key="2">
    <source>
        <dbReference type="SAM" id="Phobius"/>
    </source>
</evidence>
<feature type="transmembrane region" description="Helical" evidence="2">
    <location>
        <begin position="67"/>
        <end position="89"/>
    </location>
</feature>
<reference evidence="4 5" key="1">
    <citation type="submission" date="2024-11" db="EMBL/GenBank/DDBJ databases">
        <authorList>
            <person name="Heng Y.C."/>
            <person name="Lim A.C.H."/>
            <person name="Lee J.K.Y."/>
            <person name="Kittelmann S."/>
        </authorList>
    </citation>
    <scope>NUCLEOTIDE SEQUENCE [LARGE SCALE GENOMIC DNA]</scope>
    <source>
        <strain evidence="4 5">WILCCON 0185</strain>
    </source>
</reference>
<keyword evidence="2" id="KW-0812">Transmembrane</keyword>
<dbReference type="InterPro" id="IPR000620">
    <property type="entry name" value="EamA_dom"/>
</dbReference>
<evidence type="ECO:0000259" key="3">
    <source>
        <dbReference type="Pfam" id="PF00892"/>
    </source>
</evidence>
<sequence>MKKIYGIIYALLSSAAFGFMPIFAKIIYNNGSNTLTVISLRFLLAALMLYIFFIFAKVDFRVNKTQFIILALIGLIGYTSTGLTLFYSYNYITVGLATTMHFVYPAIVIILNYFIYKESFTKNKVIALLVSITGVYILIGVKAEGLHIGGVILAIASGFCYAACVMGMNNKEIKKLSNLVTVFYFSLFAGVSLIIFTLLSGKFIFPLNTETATSIIGISLISTIVSIGLFVKALKIIGASSTSILGTFEPIVSIIMGIILFNEKLTITLIIGTILILASVIILSKEKQSTV</sequence>
<keyword evidence="2" id="KW-0472">Membrane</keyword>
<dbReference type="Proteomes" id="UP001623591">
    <property type="component" value="Unassembled WGS sequence"/>
</dbReference>
<evidence type="ECO:0000256" key="1">
    <source>
        <dbReference type="ARBA" id="ARBA00007362"/>
    </source>
</evidence>
<feature type="transmembrane region" description="Helical" evidence="2">
    <location>
        <begin position="267"/>
        <end position="284"/>
    </location>
</feature>
<comment type="similarity">
    <text evidence="1">Belongs to the EamA transporter family.</text>
</comment>
<gene>
    <name evidence="4" type="ORF">ACJDUG_04365</name>
</gene>
<feature type="transmembrane region" description="Helical" evidence="2">
    <location>
        <begin position="95"/>
        <end position="116"/>
    </location>
</feature>
<evidence type="ECO:0000313" key="4">
    <source>
        <dbReference type="EMBL" id="MFL0246213.1"/>
    </source>
</evidence>
<dbReference type="Pfam" id="PF00892">
    <property type="entry name" value="EamA"/>
    <property type="match status" value="2"/>
</dbReference>
<proteinExistence type="inferred from homology"/>
<feature type="transmembrane region" description="Helical" evidence="2">
    <location>
        <begin position="7"/>
        <end position="28"/>
    </location>
</feature>
<dbReference type="EMBL" id="JBJHZZ010000001">
    <property type="protein sequence ID" value="MFL0246213.1"/>
    <property type="molecule type" value="Genomic_DNA"/>
</dbReference>
<evidence type="ECO:0000313" key="5">
    <source>
        <dbReference type="Proteomes" id="UP001623591"/>
    </source>
</evidence>
<dbReference type="PANTHER" id="PTHR22911">
    <property type="entry name" value="ACYL-MALONYL CONDENSING ENZYME-RELATED"/>
    <property type="match status" value="1"/>
</dbReference>
<dbReference type="PANTHER" id="PTHR22911:SF137">
    <property type="entry name" value="SOLUTE CARRIER FAMILY 35 MEMBER G2-RELATED"/>
    <property type="match status" value="1"/>
</dbReference>
<feature type="transmembrane region" description="Helical" evidence="2">
    <location>
        <begin position="211"/>
        <end position="231"/>
    </location>
</feature>
<keyword evidence="2" id="KW-1133">Transmembrane helix</keyword>
<feature type="transmembrane region" description="Helical" evidence="2">
    <location>
        <begin position="147"/>
        <end position="167"/>
    </location>
</feature>
<protein>
    <submittedName>
        <fullName evidence="4">DMT family transporter</fullName>
    </submittedName>
</protein>
<name>A0ABW8T0X8_9CLOT</name>
<dbReference type="Gene3D" id="1.10.3730.20">
    <property type="match status" value="1"/>
</dbReference>
<organism evidence="4 5">
    <name type="scientific">Candidatus Clostridium stratigraminis</name>
    <dbReference type="NCBI Taxonomy" id="3381661"/>
    <lineage>
        <taxon>Bacteria</taxon>
        <taxon>Bacillati</taxon>
        <taxon>Bacillota</taxon>
        <taxon>Clostridia</taxon>
        <taxon>Eubacteriales</taxon>
        <taxon>Clostridiaceae</taxon>
        <taxon>Clostridium</taxon>
    </lineage>
</organism>
<accession>A0ABW8T0X8</accession>
<feature type="domain" description="EamA" evidence="3">
    <location>
        <begin position="150"/>
        <end position="284"/>
    </location>
</feature>
<feature type="transmembrane region" description="Helical" evidence="2">
    <location>
        <begin position="125"/>
        <end position="141"/>
    </location>
</feature>
<feature type="transmembrane region" description="Helical" evidence="2">
    <location>
        <begin position="243"/>
        <end position="261"/>
    </location>
</feature>
<comment type="caution">
    <text evidence="4">The sequence shown here is derived from an EMBL/GenBank/DDBJ whole genome shotgun (WGS) entry which is preliminary data.</text>
</comment>
<feature type="transmembrane region" description="Helical" evidence="2">
    <location>
        <begin position="34"/>
        <end position="55"/>
    </location>
</feature>
<dbReference type="SUPFAM" id="SSF103481">
    <property type="entry name" value="Multidrug resistance efflux transporter EmrE"/>
    <property type="match status" value="2"/>
</dbReference>